<organism evidence="2 3">
    <name type="scientific">Symbiodinium necroappetens</name>
    <dbReference type="NCBI Taxonomy" id="1628268"/>
    <lineage>
        <taxon>Eukaryota</taxon>
        <taxon>Sar</taxon>
        <taxon>Alveolata</taxon>
        <taxon>Dinophyceae</taxon>
        <taxon>Suessiales</taxon>
        <taxon>Symbiodiniaceae</taxon>
        <taxon>Symbiodinium</taxon>
    </lineage>
</organism>
<evidence type="ECO:0000313" key="3">
    <source>
        <dbReference type="Proteomes" id="UP000601435"/>
    </source>
</evidence>
<gene>
    <name evidence="2" type="ORF">SNEC2469_LOCUS31025</name>
</gene>
<keyword evidence="1" id="KW-1133">Transmembrane helix</keyword>
<comment type="caution">
    <text evidence="2">The sequence shown here is derived from an EMBL/GenBank/DDBJ whole genome shotgun (WGS) entry which is preliminary data.</text>
</comment>
<sequence length="320" mass="35183">MEKNFVYASELLQHSVCFAISVLLYTDGTRMIRIGGTLVYVVHASVAHRFVKMSAVHIKAYLAVLFIIGATETLETRHMDPSDVAVMQTLNAVFRVGMVVLHMDPHIHAVGQMVMSGCDILIKILMHGFTPGVVAYVWVEVFVATGTVILSISLEYYMRETLAAQFRSQDAETMVAGFRRMLRGICDGEVLLDGQLRIKGPCGCINQILSSHGDFEGKAFPALLMDCEEEHARFRDFIATSCKLCACPDMQGSMPPCLSASLQGEQSTRVGVDLFHVSLSNLFGSGEDYHLLALRQDKGGKRLKLRNSGLRGLACLGCWG</sequence>
<keyword evidence="3" id="KW-1185">Reference proteome</keyword>
<reference evidence="2" key="1">
    <citation type="submission" date="2021-02" db="EMBL/GenBank/DDBJ databases">
        <authorList>
            <person name="Dougan E. K."/>
            <person name="Rhodes N."/>
            <person name="Thang M."/>
            <person name="Chan C."/>
        </authorList>
    </citation>
    <scope>NUCLEOTIDE SEQUENCE</scope>
</reference>
<dbReference type="EMBL" id="CAJNJA010073911">
    <property type="protein sequence ID" value="CAE7911155.1"/>
    <property type="molecule type" value="Genomic_DNA"/>
</dbReference>
<feature type="transmembrane region" description="Helical" evidence="1">
    <location>
        <begin position="135"/>
        <end position="157"/>
    </location>
</feature>
<keyword evidence="1" id="KW-0812">Transmembrane</keyword>
<keyword evidence="1" id="KW-0472">Membrane</keyword>
<accession>A0A813BPQ8</accession>
<dbReference type="Proteomes" id="UP000601435">
    <property type="component" value="Unassembled WGS sequence"/>
</dbReference>
<name>A0A813BPQ8_9DINO</name>
<proteinExistence type="predicted"/>
<evidence type="ECO:0000256" key="1">
    <source>
        <dbReference type="SAM" id="Phobius"/>
    </source>
</evidence>
<protein>
    <submittedName>
        <fullName evidence="2">Uncharacterized protein</fullName>
    </submittedName>
</protein>
<dbReference type="AlphaFoldDB" id="A0A813BPQ8"/>
<dbReference type="OrthoDB" id="426062at2759"/>
<evidence type="ECO:0000313" key="2">
    <source>
        <dbReference type="EMBL" id="CAE7911155.1"/>
    </source>
</evidence>